<evidence type="ECO:0000256" key="1">
    <source>
        <dbReference type="ARBA" id="ARBA00022490"/>
    </source>
</evidence>
<evidence type="ECO:0000256" key="5">
    <source>
        <dbReference type="ARBA" id="ARBA00022842"/>
    </source>
</evidence>
<keyword evidence="11" id="KW-1185">Reference proteome</keyword>
<dbReference type="RefSeq" id="WP_062662642.1">
    <property type="nucleotide sequence ID" value="NZ_FIZX01000001.1"/>
</dbReference>
<dbReference type="InterPro" id="IPR013482">
    <property type="entry name" value="Molybde_CF_guanTrfase"/>
</dbReference>
<keyword evidence="2 8" id="KW-0808">Transferase</keyword>
<dbReference type="Gene3D" id="3.90.550.10">
    <property type="entry name" value="Spore Coat Polysaccharide Biosynthesis Protein SpsA, Chain A"/>
    <property type="match status" value="1"/>
</dbReference>
<evidence type="ECO:0000313" key="11">
    <source>
        <dbReference type="Proteomes" id="UP000071641"/>
    </source>
</evidence>
<keyword evidence="3 8" id="KW-0479">Metal-binding</keyword>
<sequence>MQSLPETTWVILAGGQARRMGGKDKGLVTLNNKPLIDYVHDRLTEQGAHVAVNANRNQETYAQYGQVFSDVFEGFPGPLGGIHAAMAQLDSEWFGFVPCDCPNLPHNLLEKMYQSISDDTEIVVAHDGESVQPVVTMYKRSVFERLENFLNNGDRKIVLLYNICKTELVDFSDEHDAFINLNTPAELEKFGALS</sequence>
<dbReference type="GO" id="GO:0046872">
    <property type="term" value="F:metal ion binding"/>
    <property type="evidence" value="ECO:0007669"/>
    <property type="project" value="UniProtKB-KW"/>
</dbReference>
<dbReference type="InterPro" id="IPR025877">
    <property type="entry name" value="MobA-like_NTP_Trfase"/>
</dbReference>
<comment type="cofactor">
    <cofactor evidence="8">
        <name>Mg(2+)</name>
        <dbReference type="ChEBI" id="CHEBI:18420"/>
    </cofactor>
</comment>
<keyword evidence="5 8" id="KW-0460">Magnesium</keyword>
<dbReference type="HAMAP" id="MF_00316">
    <property type="entry name" value="MobA"/>
    <property type="match status" value="1"/>
</dbReference>
<dbReference type="PANTHER" id="PTHR19136:SF81">
    <property type="entry name" value="MOLYBDENUM COFACTOR GUANYLYLTRANSFERASE"/>
    <property type="match status" value="1"/>
</dbReference>
<comment type="subcellular location">
    <subcellularLocation>
        <location evidence="8">Cytoplasm</location>
    </subcellularLocation>
</comment>
<dbReference type="EMBL" id="FIZX01000001">
    <property type="protein sequence ID" value="CZF79940.1"/>
    <property type="molecule type" value="Genomic_DNA"/>
</dbReference>
<dbReference type="Pfam" id="PF12804">
    <property type="entry name" value="NTP_transf_3"/>
    <property type="match status" value="1"/>
</dbReference>
<evidence type="ECO:0000256" key="6">
    <source>
        <dbReference type="ARBA" id="ARBA00023134"/>
    </source>
</evidence>
<dbReference type="NCBIfam" id="TIGR02665">
    <property type="entry name" value="molyb_mobA"/>
    <property type="match status" value="1"/>
</dbReference>
<feature type="binding site" evidence="8">
    <location>
        <begin position="12"/>
        <end position="14"/>
    </location>
    <ligand>
        <name>GTP</name>
        <dbReference type="ChEBI" id="CHEBI:37565"/>
    </ligand>
</feature>
<proteinExistence type="inferred from homology"/>
<name>A0A128F0J6_9GAMM</name>
<keyword evidence="7 8" id="KW-0501">Molybdenum cofactor biosynthesis</keyword>
<evidence type="ECO:0000256" key="8">
    <source>
        <dbReference type="HAMAP-Rule" id="MF_00316"/>
    </source>
</evidence>
<dbReference type="Proteomes" id="UP000071641">
    <property type="component" value="Unassembled WGS sequence"/>
</dbReference>
<dbReference type="SUPFAM" id="SSF53448">
    <property type="entry name" value="Nucleotide-diphospho-sugar transferases"/>
    <property type="match status" value="1"/>
</dbReference>
<comment type="similarity">
    <text evidence="8">Belongs to the MobA family.</text>
</comment>
<comment type="domain">
    <text evidence="8">The N-terminal domain determines nucleotide recognition and specific binding, while the C-terminal domain determines the specific binding to the target protein.</text>
</comment>
<dbReference type="AlphaFoldDB" id="A0A128F0J6"/>
<dbReference type="GO" id="GO:0005737">
    <property type="term" value="C:cytoplasm"/>
    <property type="evidence" value="ECO:0007669"/>
    <property type="project" value="UniProtKB-SubCell"/>
</dbReference>
<evidence type="ECO:0000259" key="9">
    <source>
        <dbReference type="Pfam" id="PF12804"/>
    </source>
</evidence>
<evidence type="ECO:0000256" key="7">
    <source>
        <dbReference type="ARBA" id="ARBA00023150"/>
    </source>
</evidence>
<evidence type="ECO:0000256" key="2">
    <source>
        <dbReference type="ARBA" id="ARBA00022679"/>
    </source>
</evidence>
<dbReference type="CDD" id="cd02503">
    <property type="entry name" value="MobA"/>
    <property type="match status" value="1"/>
</dbReference>
<feature type="domain" description="MobA-like NTP transferase" evidence="9">
    <location>
        <begin position="10"/>
        <end position="157"/>
    </location>
</feature>
<keyword evidence="10" id="KW-0548">Nucleotidyltransferase</keyword>
<feature type="binding site" evidence="8">
    <location>
        <position position="100"/>
    </location>
    <ligand>
        <name>GTP</name>
        <dbReference type="ChEBI" id="CHEBI:37565"/>
    </ligand>
</feature>
<dbReference type="OrthoDB" id="9788394at2"/>
<comment type="subunit">
    <text evidence="8">Monomer.</text>
</comment>
<dbReference type="GO" id="GO:0005525">
    <property type="term" value="F:GTP binding"/>
    <property type="evidence" value="ECO:0007669"/>
    <property type="project" value="UniProtKB-UniRule"/>
</dbReference>
<accession>A0A128F0J6</accession>
<gene>
    <name evidence="8 10" type="primary">mobA</name>
    <name evidence="10" type="ORF">GCE9029_01749</name>
</gene>
<reference evidence="11" key="1">
    <citation type="submission" date="2016-02" db="EMBL/GenBank/DDBJ databases">
        <authorList>
            <person name="Rodrigo-Torres Lidia"/>
            <person name="Arahal R.David."/>
        </authorList>
    </citation>
    <scope>NUCLEOTIDE SEQUENCE [LARGE SCALE GENOMIC DNA]</scope>
    <source>
        <strain evidence="11">CECT 9029</strain>
    </source>
</reference>
<evidence type="ECO:0000313" key="10">
    <source>
        <dbReference type="EMBL" id="CZF79940.1"/>
    </source>
</evidence>
<evidence type="ECO:0000256" key="3">
    <source>
        <dbReference type="ARBA" id="ARBA00022723"/>
    </source>
</evidence>
<comment type="function">
    <text evidence="8">Transfers a GMP moiety from GTP to Mo-molybdopterin (Mo-MPT) cofactor (Moco or molybdenum cofactor) to form Mo-molybdopterin guanine dinucleotide (Mo-MGD) cofactor.</text>
</comment>
<evidence type="ECO:0000256" key="4">
    <source>
        <dbReference type="ARBA" id="ARBA00022741"/>
    </source>
</evidence>
<dbReference type="EC" id="2.7.7.77" evidence="8"/>
<keyword evidence="4 8" id="KW-0547">Nucleotide-binding</keyword>
<dbReference type="GO" id="GO:0061603">
    <property type="term" value="F:molybdenum cofactor guanylyltransferase activity"/>
    <property type="evidence" value="ECO:0007669"/>
    <property type="project" value="UniProtKB-EC"/>
</dbReference>
<keyword evidence="6 8" id="KW-0342">GTP-binding</keyword>
<dbReference type="GO" id="GO:1902758">
    <property type="term" value="P:bis(molybdopterin guanine dinucleotide)molybdenum biosynthetic process"/>
    <property type="evidence" value="ECO:0007669"/>
    <property type="project" value="TreeGrafter"/>
</dbReference>
<feature type="binding site" evidence="8">
    <location>
        <position position="25"/>
    </location>
    <ligand>
        <name>GTP</name>
        <dbReference type="ChEBI" id="CHEBI:37565"/>
    </ligand>
</feature>
<feature type="binding site" evidence="8">
    <location>
        <position position="70"/>
    </location>
    <ligand>
        <name>GTP</name>
        <dbReference type="ChEBI" id="CHEBI:37565"/>
    </ligand>
</feature>
<protein>
    <recommendedName>
        <fullName evidence="8">Molybdenum cofactor guanylyltransferase</fullName>
        <shortName evidence="8">MoCo guanylyltransferase</shortName>
        <ecNumber evidence="8">2.7.7.77</ecNumber>
    </recommendedName>
    <alternativeName>
        <fullName evidence="8">GTP:molybdopterin guanylyltransferase</fullName>
    </alternativeName>
    <alternativeName>
        <fullName evidence="8">Mo-MPT guanylyltransferase</fullName>
    </alternativeName>
    <alternativeName>
        <fullName evidence="8">Molybdopterin guanylyltransferase</fullName>
    </alternativeName>
    <alternativeName>
        <fullName evidence="8">Molybdopterin-guanine dinucleotide synthase</fullName>
        <shortName evidence="8">MGD synthase</shortName>
    </alternativeName>
</protein>
<dbReference type="STRING" id="1796497.GCE9029_01749"/>
<dbReference type="InterPro" id="IPR029044">
    <property type="entry name" value="Nucleotide-diphossugar_trans"/>
</dbReference>
<feature type="binding site" evidence="8">
    <location>
        <position position="53"/>
    </location>
    <ligand>
        <name>GTP</name>
        <dbReference type="ChEBI" id="CHEBI:37565"/>
    </ligand>
</feature>
<keyword evidence="1 8" id="KW-0963">Cytoplasm</keyword>
<dbReference type="PANTHER" id="PTHR19136">
    <property type="entry name" value="MOLYBDENUM COFACTOR GUANYLYLTRANSFERASE"/>
    <property type="match status" value="1"/>
</dbReference>
<feature type="binding site" evidence="8">
    <location>
        <position position="100"/>
    </location>
    <ligand>
        <name>Mg(2+)</name>
        <dbReference type="ChEBI" id="CHEBI:18420"/>
    </ligand>
</feature>
<organism evidence="10 11">
    <name type="scientific">Grimontia celer</name>
    <dbReference type="NCBI Taxonomy" id="1796497"/>
    <lineage>
        <taxon>Bacteria</taxon>
        <taxon>Pseudomonadati</taxon>
        <taxon>Pseudomonadota</taxon>
        <taxon>Gammaproteobacteria</taxon>
        <taxon>Vibrionales</taxon>
        <taxon>Vibrionaceae</taxon>
        <taxon>Grimontia</taxon>
    </lineage>
</organism>
<comment type="catalytic activity">
    <reaction evidence="8">
        <text>Mo-molybdopterin + GTP + H(+) = Mo-molybdopterin guanine dinucleotide + diphosphate</text>
        <dbReference type="Rhea" id="RHEA:34243"/>
        <dbReference type="ChEBI" id="CHEBI:15378"/>
        <dbReference type="ChEBI" id="CHEBI:33019"/>
        <dbReference type="ChEBI" id="CHEBI:37565"/>
        <dbReference type="ChEBI" id="CHEBI:71302"/>
        <dbReference type="ChEBI" id="CHEBI:71310"/>
        <dbReference type="EC" id="2.7.7.77"/>
    </reaction>
</comment>